<gene>
    <name evidence="2" type="ORF">HYPSUDRAFT_122532</name>
</gene>
<dbReference type="Pfam" id="PF09791">
    <property type="entry name" value="Oxidored-like"/>
    <property type="match status" value="1"/>
</dbReference>
<reference evidence="3" key="1">
    <citation type="submission" date="2014-04" db="EMBL/GenBank/DDBJ databases">
        <title>Evolutionary Origins and Diversification of the Mycorrhizal Mutualists.</title>
        <authorList>
            <consortium name="DOE Joint Genome Institute"/>
            <consortium name="Mycorrhizal Genomics Consortium"/>
            <person name="Kohler A."/>
            <person name="Kuo A."/>
            <person name="Nagy L.G."/>
            <person name="Floudas D."/>
            <person name="Copeland A."/>
            <person name="Barry K.W."/>
            <person name="Cichocki N."/>
            <person name="Veneault-Fourrey C."/>
            <person name="LaButti K."/>
            <person name="Lindquist E.A."/>
            <person name="Lipzen A."/>
            <person name="Lundell T."/>
            <person name="Morin E."/>
            <person name="Murat C."/>
            <person name="Riley R."/>
            <person name="Ohm R."/>
            <person name="Sun H."/>
            <person name="Tunlid A."/>
            <person name="Henrissat B."/>
            <person name="Grigoriev I.V."/>
            <person name="Hibbett D.S."/>
            <person name="Martin F."/>
        </authorList>
    </citation>
    <scope>NUCLEOTIDE SEQUENCE [LARGE SCALE GENOMIC DNA]</scope>
    <source>
        <strain evidence="3">FD-334 SS-4</strain>
    </source>
</reference>
<dbReference type="InterPro" id="IPR019180">
    <property type="entry name" value="Oxidoreductase-like_N"/>
</dbReference>
<dbReference type="GO" id="GO:0005739">
    <property type="term" value="C:mitochondrion"/>
    <property type="evidence" value="ECO:0007669"/>
    <property type="project" value="TreeGrafter"/>
</dbReference>
<keyword evidence="3" id="KW-1185">Reference proteome</keyword>
<feature type="domain" description="Oxidoreductase-like" evidence="1">
    <location>
        <begin position="59"/>
        <end position="102"/>
    </location>
</feature>
<dbReference type="InterPro" id="IPR039251">
    <property type="entry name" value="OXLD1"/>
</dbReference>
<dbReference type="AlphaFoldDB" id="A0A0D2PEA8"/>
<dbReference type="PANTHER" id="PTHR21193">
    <property type="entry name" value="OXIDOREDUCTASE-LIKE DOMAIN-CONTAINING PROTEIN 1"/>
    <property type="match status" value="1"/>
</dbReference>
<feature type="non-terminal residue" evidence="2">
    <location>
        <position position="157"/>
    </location>
</feature>
<dbReference type="PANTHER" id="PTHR21193:SF3">
    <property type="entry name" value="OXIDOREDUCTASE-LIKE DOMAIN-CONTAINING PROTEIN 1"/>
    <property type="match status" value="1"/>
</dbReference>
<sequence>RKPSRGGQNLSSRWTRLEKSIRQKASLSQELEDLATHDASLPEVLQPRTASKPKSAALFYGFLVPEEPKPPADDECCMSGCAICVYDLHEESLEAFNEAVTALRGSLTARHIPIAEWPVHIRPKESAAKAGQDSRKGVILSAFEEMERKLALKKAAE</sequence>
<dbReference type="OrthoDB" id="10064411at2759"/>
<protein>
    <recommendedName>
        <fullName evidence="1">Oxidoreductase-like domain-containing protein</fullName>
    </recommendedName>
</protein>
<dbReference type="OMA" id="VPEHEWP"/>
<proteinExistence type="predicted"/>
<evidence type="ECO:0000313" key="2">
    <source>
        <dbReference type="EMBL" id="KJA26916.1"/>
    </source>
</evidence>
<name>A0A0D2PEA8_HYPSF</name>
<dbReference type="Proteomes" id="UP000054270">
    <property type="component" value="Unassembled WGS sequence"/>
</dbReference>
<accession>A0A0D2PEA8</accession>
<organism evidence="2 3">
    <name type="scientific">Hypholoma sublateritium (strain FD-334 SS-4)</name>
    <dbReference type="NCBI Taxonomy" id="945553"/>
    <lineage>
        <taxon>Eukaryota</taxon>
        <taxon>Fungi</taxon>
        <taxon>Dikarya</taxon>
        <taxon>Basidiomycota</taxon>
        <taxon>Agaricomycotina</taxon>
        <taxon>Agaricomycetes</taxon>
        <taxon>Agaricomycetidae</taxon>
        <taxon>Agaricales</taxon>
        <taxon>Agaricineae</taxon>
        <taxon>Strophariaceae</taxon>
        <taxon>Hypholoma</taxon>
    </lineage>
</organism>
<dbReference type="STRING" id="945553.A0A0D2PEA8"/>
<evidence type="ECO:0000313" key="3">
    <source>
        <dbReference type="Proteomes" id="UP000054270"/>
    </source>
</evidence>
<evidence type="ECO:0000259" key="1">
    <source>
        <dbReference type="Pfam" id="PF09791"/>
    </source>
</evidence>
<feature type="non-terminal residue" evidence="2">
    <location>
        <position position="1"/>
    </location>
</feature>
<dbReference type="EMBL" id="KN817526">
    <property type="protein sequence ID" value="KJA26916.1"/>
    <property type="molecule type" value="Genomic_DNA"/>
</dbReference>